<dbReference type="STRING" id="642492.Clole_3018"/>
<dbReference type="EMBL" id="CP002582">
    <property type="protein sequence ID" value="ADZ84715.1"/>
    <property type="molecule type" value="Genomic_DNA"/>
</dbReference>
<dbReference type="AlphaFoldDB" id="F2JND9"/>
<proteinExistence type="predicted"/>
<organism evidence="2 3">
    <name type="scientific">Cellulosilyticum lentocellum (strain ATCC 49066 / DSM 5427 / NCIMB 11756 / RHM5)</name>
    <name type="common">Clostridium lentocellum</name>
    <dbReference type="NCBI Taxonomy" id="642492"/>
    <lineage>
        <taxon>Bacteria</taxon>
        <taxon>Bacillati</taxon>
        <taxon>Bacillota</taxon>
        <taxon>Clostridia</taxon>
        <taxon>Lachnospirales</taxon>
        <taxon>Cellulosilyticaceae</taxon>
        <taxon>Cellulosilyticum</taxon>
    </lineage>
</organism>
<evidence type="ECO:0000313" key="3">
    <source>
        <dbReference type="Proteomes" id="UP000008467"/>
    </source>
</evidence>
<feature type="signal peptide" evidence="1">
    <location>
        <begin position="1"/>
        <end position="21"/>
    </location>
</feature>
<dbReference type="eggNOG" id="COG2834">
    <property type="taxonomic scope" value="Bacteria"/>
</dbReference>
<sequence length="195" mass="22426">MNKVQRFAVLSFLLMMTLALSGCLNNQGASSVKDFFDDFKGYEAQVKVSLLKDSKPNVLRMKQKADLKGNYEYILEEPTHLKGLCVTYDGRRITQYHPATGQTVECEPSQARQEMLLTSFVERYQSSKEVKKDVVKQDGKTLVTIEMPIEGGFKYMAKEKLYLDEEKLLPIQMIIYDETGNITLQVDYESFKYND</sequence>
<dbReference type="KEGG" id="cle:Clole_3018"/>
<dbReference type="RefSeq" id="WP_013657995.1">
    <property type="nucleotide sequence ID" value="NC_015275.1"/>
</dbReference>
<dbReference type="PROSITE" id="PS51257">
    <property type="entry name" value="PROKAR_LIPOPROTEIN"/>
    <property type="match status" value="1"/>
</dbReference>
<feature type="chain" id="PRO_5038629138" description="Lipoprotein" evidence="1">
    <location>
        <begin position="22"/>
        <end position="195"/>
    </location>
</feature>
<keyword evidence="1" id="KW-0732">Signal</keyword>
<evidence type="ECO:0008006" key="4">
    <source>
        <dbReference type="Google" id="ProtNLM"/>
    </source>
</evidence>
<dbReference type="Gene3D" id="2.50.20.10">
    <property type="entry name" value="Lipoprotein localisation LolA/LolB/LppX"/>
    <property type="match status" value="1"/>
</dbReference>
<evidence type="ECO:0000313" key="2">
    <source>
        <dbReference type="EMBL" id="ADZ84715.1"/>
    </source>
</evidence>
<name>F2JND9_CELLD</name>
<dbReference type="HOGENOM" id="CLU_1394152_0_0_9"/>
<gene>
    <name evidence="2" type="ordered locus">Clole_3018</name>
</gene>
<accession>F2JND9</accession>
<evidence type="ECO:0000256" key="1">
    <source>
        <dbReference type="SAM" id="SignalP"/>
    </source>
</evidence>
<keyword evidence="3" id="KW-1185">Reference proteome</keyword>
<reference evidence="2 3" key="1">
    <citation type="journal article" date="2011" name="J. Bacteriol.">
        <title>Complete genome sequence of the cellulose-degrading bacterium Cellulosilyticum lentocellum.</title>
        <authorList>
            <consortium name="US DOE Joint Genome Institute"/>
            <person name="Miller D.A."/>
            <person name="Suen G."/>
            <person name="Bruce D."/>
            <person name="Copeland A."/>
            <person name="Cheng J.F."/>
            <person name="Detter C."/>
            <person name="Goodwin L.A."/>
            <person name="Han C.S."/>
            <person name="Hauser L.J."/>
            <person name="Land M.L."/>
            <person name="Lapidus A."/>
            <person name="Lucas S."/>
            <person name="Meincke L."/>
            <person name="Pitluck S."/>
            <person name="Tapia R."/>
            <person name="Teshima H."/>
            <person name="Woyke T."/>
            <person name="Fox B.G."/>
            <person name="Angert E.R."/>
            <person name="Currie C.R."/>
        </authorList>
    </citation>
    <scope>NUCLEOTIDE SEQUENCE [LARGE SCALE GENOMIC DNA]</scope>
    <source>
        <strain evidence="3">ATCC 49066 / DSM 5427 / NCIMB 11756 / RHM5</strain>
    </source>
</reference>
<dbReference type="Proteomes" id="UP000008467">
    <property type="component" value="Chromosome"/>
</dbReference>
<protein>
    <recommendedName>
        <fullName evidence="4">Lipoprotein</fullName>
    </recommendedName>
</protein>